<dbReference type="NCBIfam" id="TIGR02886">
    <property type="entry name" value="spore_II_AA"/>
    <property type="match status" value="1"/>
</dbReference>
<gene>
    <name evidence="8" type="primary">SpoIIAA</name>
    <name evidence="8" type="ordered locus">PTH_1224</name>
</gene>
<dbReference type="NCBIfam" id="TIGR00377">
    <property type="entry name" value="ant_ant_sig"/>
    <property type="match status" value="1"/>
</dbReference>
<keyword evidence="9" id="KW-1185">Reference proteome</keyword>
<comment type="function">
    <text evidence="1">In the phosphorylated form it could act as an anti-anti-sigma factor that counteracts SpoIIAB and thus releases sigma f from inhibition.</text>
</comment>
<dbReference type="InterPro" id="IPR036513">
    <property type="entry name" value="STAS_dom_sf"/>
</dbReference>
<proteinExistence type="inferred from homology"/>
<name>A5D2Y3_PELTS</name>
<dbReference type="InterPro" id="IPR003658">
    <property type="entry name" value="Anti-sigma_ant"/>
</dbReference>
<evidence type="ECO:0000313" key="8">
    <source>
        <dbReference type="EMBL" id="BAF59405.1"/>
    </source>
</evidence>
<dbReference type="STRING" id="370438.PTH_1224"/>
<dbReference type="EMBL" id="AP009389">
    <property type="protein sequence ID" value="BAF59405.1"/>
    <property type="molecule type" value="Genomic_DNA"/>
</dbReference>
<dbReference type="CDD" id="cd07043">
    <property type="entry name" value="STAS_anti-anti-sigma_factors"/>
    <property type="match status" value="1"/>
</dbReference>
<dbReference type="InterPro" id="IPR014237">
    <property type="entry name" value="Anti-sigma_F_ant"/>
</dbReference>
<dbReference type="SUPFAM" id="SSF52091">
    <property type="entry name" value="SpoIIaa-like"/>
    <property type="match status" value="1"/>
</dbReference>
<dbReference type="Proteomes" id="UP000006556">
    <property type="component" value="Chromosome"/>
</dbReference>
<dbReference type="HOGENOM" id="CLU_115403_7_0_9"/>
<dbReference type="GO" id="GO:0043856">
    <property type="term" value="F:anti-sigma factor antagonist activity"/>
    <property type="evidence" value="ECO:0007669"/>
    <property type="project" value="InterPro"/>
</dbReference>
<dbReference type="PROSITE" id="PS50801">
    <property type="entry name" value="STAS"/>
    <property type="match status" value="1"/>
</dbReference>
<comment type="similarity">
    <text evidence="2 6">Belongs to the anti-sigma-factor antagonist family.</text>
</comment>
<reference evidence="9" key="1">
    <citation type="journal article" date="2008" name="Genome Res.">
        <title>The genome of Pelotomaculum thermopropionicum reveals niche-associated evolution in anaerobic microbiota.</title>
        <authorList>
            <person name="Kosaka T."/>
            <person name="Kato S."/>
            <person name="Shimoyama T."/>
            <person name="Ishii S."/>
            <person name="Abe T."/>
            <person name="Watanabe K."/>
        </authorList>
    </citation>
    <scope>NUCLEOTIDE SEQUENCE [LARGE SCALE GENOMIC DNA]</scope>
    <source>
        <strain evidence="9">DSM 13744 / JCM 10971 / SI</strain>
    </source>
</reference>
<evidence type="ECO:0000256" key="3">
    <source>
        <dbReference type="ARBA" id="ARBA00020784"/>
    </source>
</evidence>
<dbReference type="PANTHER" id="PTHR33495:SF2">
    <property type="entry name" value="ANTI-SIGMA FACTOR ANTAGONIST TM_1081-RELATED"/>
    <property type="match status" value="1"/>
</dbReference>
<evidence type="ECO:0000256" key="4">
    <source>
        <dbReference type="ARBA" id="ARBA00022553"/>
    </source>
</evidence>
<protein>
    <recommendedName>
        <fullName evidence="3 6">Anti-sigma F factor antagonist</fullName>
    </recommendedName>
    <alternativeName>
        <fullName evidence="6">Stage II sporulation protein</fullName>
    </alternativeName>
</protein>
<evidence type="ECO:0000256" key="5">
    <source>
        <dbReference type="ARBA" id="ARBA00022969"/>
    </source>
</evidence>
<accession>A5D2Y3</accession>
<keyword evidence="4" id="KW-0597">Phosphoprotein</keyword>
<dbReference type="eggNOG" id="COG1366">
    <property type="taxonomic scope" value="Bacteria"/>
</dbReference>
<dbReference type="GO" id="GO:0030435">
    <property type="term" value="P:sporulation resulting in formation of a cellular spore"/>
    <property type="evidence" value="ECO:0007669"/>
    <property type="project" value="UniProtKB-KW"/>
</dbReference>
<dbReference type="PANTHER" id="PTHR33495">
    <property type="entry name" value="ANTI-SIGMA FACTOR ANTAGONIST TM_1081-RELATED-RELATED"/>
    <property type="match status" value="1"/>
</dbReference>
<organism evidence="8 9">
    <name type="scientific">Pelotomaculum thermopropionicum (strain DSM 13744 / JCM 10971 / SI)</name>
    <dbReference type="NCBI Taxonomy" id="370438"/>
    <lineage>
        <taxon>Bacteria</taxon>
        <taxon>Bacillati</taxon>
        <taxon>Bacillota</taxon>
        <taxon>Clostridia</taxon>
        <taxon>Eubacteriales</taxon>
        <taxon>Desulfotomaculaceae</taxon>
        <taxon>Pelotomaculum</taxon>
    </lineage>
</organism>
<evidence type="ECO:0000313" key="9">
    <source>
        <dbReference type="Proteomes" id="UP000006556"/>
    </source>
</evidence>
<feature type="domain" description="STAS" evidence="7">
    <location>
        <begin position="1"/>
        <end position="111"/>
    </location>
</feature>
<dbReference type="AlphaFoldDB" id="A5D2Y3"/>
<evidence type="ECO:0000256" key="6">
    <source>
        <dbReference type="RuleBase" id="RU003749"/>
    </source>
</evidence>
<evidence type="ECO:0000259" key="7">
    <source>
        <dbReference type="PROSITE" id="PS50801"/>
    </source>
</evidence>
<dbReference type="InterPro" id="IPR002645">
    <property type="entry name" value="STAS_dom"/>
</dbReference>
<evidence type="ECO:0000256" key="1">
    <source>
        <dbReference type="ARBA" id="ARBA00001976"/>
    </source>
</evidence>
<dbReference type="KEGG" id="pth:PTH_1224"/>
<keyword evidence="5" id="KW-0749">Sporulation</keyword>
<evidence type="ECO:0000256" key="2">
    <source>
        <dbReference type="ARBA" id="ARBA00009013"/>
    </source>
</evidence>
<dbReference type="GO" id="GO:0045152">
    <property type="term" value="F:antisigma factor binding"/>
    <property type="evidence" value="ECO:0007669"/>
    <property type="project" value="InterPro"/>
</dbReference>
<dbReference type="Gene3D" id="3.30.750.24">
    <property type="entry name" value="STAS domain"/>
    <property type="match status" value="1"/>
</dbReference>
<sequence>MLLDMEMKKNTLVVRPSGDLDLGVADTFRSALEEALNREQARNLVFNFSKVSFVDSSVLGVMLGRYKRISRSGGKVFIVSPQPQVRRVFELSGLLRIMEEHSSEDGALEKIGQGE</sequence>
<dbReference type="Pfam" id="PF01740">
    <property type="entry name" value="STAS"/>
    <property type="match status" value="1"/>
</dbReference>